<organism evidence="3 4">
    <name type="scientific">Tieghemostelium lacteum</name>
    <name type="common">Slime mold</name>
    <name type="synonym">Dictyostelium lacteum</name>
    <dbReference type="NCBI Taxonomy" id="361077"/>
    <lineage>
        <taxon>Eukaryota</taxon>
        <taxon>Amoebozoa</taxon>
        <taxon>Evosea</taxon>
        <taxon>Eumycetozoa</taxon>
        <taxon>Dictyostelia</taxon>
        <taxon>Dictyosteliales</taxon>
        <taxon>Raperosteliaceae</taxon>
        <taxon>Tieghemostelium</taxon>
    </lineage>
</organism>
<keyword evidence="4" id="KW-1185">Reference proteome</keyword>
<protein>
    <recommendedName>
        <fullName evidence="2">Costars domain-containing protein</fullName>
    </recommendedName>
</protein>
<dbReference type="Pfam" id="PF14705">
    <property type="entry name" value="Costars"/>
    <property type="match status" value="1"/>
</dbReference>
<dbReference type="Proteomes" id="UP000076078">
    <property type="component" value="Unassembled WGS sequence"/>
</dbReference>
<dbReference type="OrthoDB" id="9871914at2759"/>
<dbReference type="GO" id="GO:0032970">
    <property type="term" value="P:regulation of actin filament-based process"/>
    <property type="evidence" value="ECO:0007669"/>
    <property type="project" value="TreeGrafter"/>
</dbReference>
<dbReference type="InterPro" id="IPR027817">
    <property type="entry name" value="Costars_dom"/>
</dbReference>
<evidence type="ECO:0000313" key="4">
    <source>
        <dbReference type="Proteomes" id="UP000076078"/>
    </source>
</evidence>
<reference evidence="3 4" key="1">
    <citation type="submission" date="2015-12" db="EMBL/GenBank/DDBJ databases">
        <title>Dictyostelia acquired genes for synthesis and detection of signals that induce cell-type specialization by lateral gene transfer from prokaryotes.</title>
        <authorList>
            <person name="Gloeckner G."/>
            <person name="Schaap P."/>
        </authorList>
    </citation>
    <scope>NUCLEOTIDE SEQUENCE [LARGE SCALE GENOMIC DNA]</scope>
    <source>
        <strain evidence="3 4">TK</strain>
    </source>
</reference>
<dbReference type="AlphaFoldDB" id="A0A152A7D9"/>
<dbReference type="PANTHER" id="PTHR46334:SF1">
    <property type="entry name" value="COSTARS FAMILY PROTEIN ABRACL"/>
    <property type="match status" value="1"/>
</dbReference>
<feature type="domain" description="Costars" evidence="2">
    <location>
        <begin position="4"/>
        <end position="82"/>
    </location>
</feature>
<evidence type="ECO:0000256" key="1">
    <source>
        <dbReference type="ARBA" id="ARBA00006126"/>
    </source>
</evidence>
<dbReference type="Gene3D" id="1.10.10.1540">
    <property type="entry name" value="Costar domain"/>
    <property type="match status" value="1"/>
</dbReference>
<dbReference type="FunFam" id="1.10.10.1540:FF:000002">
    <property type="entry name" value="costars family protein ABRACL"/>
    <property type="match status" value="1"/>
</dbReference>
<evidence type="ECO:0000313" key="3">
    <source>
        <dbReference type="EMBL" id="KYR02163.1"/>
    </source>
</evidence>
<comment type="caution">
    <text evidence="3">The sequence shown here is derived from an EMBL/GenBank/DDBJ whole genome shotgun (WGS) entry which is preliminary data.</text>
</comment>
<name>A0A152A7D9_TIELA</name>
<dbReference type="PANTHER" id="PTHR46334">
    <property type="entry name" value="COSTARS FAMILY PROTEIN ABRACL"/>
    <property type="match status" value="1"/>
</dbReference>
<comment type="similarity">
    <text evidence="1">Belongs to the costars family.</text>
</comment>
<dbReference type="InterPro" id="IPR044302">
    <property type="entry name" value="Costars"/>
</dbReference>
<dbReference type="EMBL" id="LODT01000004">
    <property type="protein sequence ID" value="KYR02163.1"/>
    <property type="molecule type" value="Genomic_DNA"/>
</dbReference>
<dbReference type="OMA" id="QRVHDNV"/>
<dbReference type="InterPro" id="IPR038095">
    <property type="entry name" value="Costars_sf"/>
</dbReference>
<dbReference type="InParanoid" id="A0A152A7D9"/>
<evidence type="ECO:0000259" key="2">
    <source>
        <dbReference type="SMART" id="SM01283"/>
    </source>
</evidence>
<gene>
    <name evidence="3" type="ORF">DLAC_00972</name>
</gene>
<accession>A0A152A7D9</accession>
<proteinExistence type="inferred from homology"/>
<dbReference type="SMART" id="SM01283">
    <property type="entry name" value="Costars"/>
    <property type="match status" value="1"/>
</dbReference>
<sequence length="84" mass="9660">MNQAQVDHEVELLKKYIKQLGSKNSNGQWSVKYGVLFNDDEVGNVFEALMGTLKSAKRKKIIQYEGELLLQRVHDNVDIILLQE</sequence>